<sequence>MFDNSHEPLDEASMLKDVRGLPLDDLLAAGSADLDDALEQVLQGLSPTAENIAAFGSIP</sequence>
<reference evidence="1 2" key="1">
    <citation type="submission" date="2023-07" db="EMBL/GenBank/DDBJ databases">
        <title>Sequencing the genomes of 1000 actinobacteria strains.</title>
        <authorList>
            <person name="Klenk H.-P."/>
        </authorList>
    </citation>
    <scope>NUCLEOTIDE SEQUENCE [LARGE SCALE GENOMIC DNA]</scope>
    <source>
        <strain evidence="1 2">DSM 44710</strain>
    </source>
</reference>
<keyword evidence="2" id="KW-1185">Reference proteome</keyword>
<dbReference type="Proteomes" id="UP001240984">
    <property type="component" value="Unassembled WGS sequence"/>
</dbReference>
<comment type="caution">
    <text evidence="1">The sequence shown here is derived from an EMBL/GenBank/DDBJ whole genome shotgun (WGS) entry which is preliminary data.</text>
</comment>
<proteinExistence type="predicted"/>
<name>A0ABT9N0X3_9ACTN</name>
<evidence type="ECO:0000313" key="1">
    <source>
        <dbReference type="EMBL" id="MDP9797345.1"/>
    </source>
</evidence>
<protein>
    <submittedName>
        <fullName evidence="1">FXSXX-COOH protein</fullName>
    </submittedName>
</protein>
<dbReference type="EMBL" id="JAUSRA010000001">
    <property type="protein sequence ID" value="MDP9797345.1"/>
    <property type="molecule type" value="Genomic_DNA"/>
</dbReference>
<organism evidence="1 2">
    <name type="scientific">Catenuloplanes nepalensis</name>
    <dbReference type="NCBI Taxonomy" id="587533"/>
    <lineage>
        <taxon>Bacteria</taxon>
        <taxon>Bacillati</taxon>
        <taxon>Actinomycetota</taxon>
        <taxon>Actinomycetes</taxon>
        <taxon>Micromonosporales</taxon>
        <taxon>Micromonosporaceae</taxon>
        <taxon>Catenuloplanes</taxon>
    </lineage>
</organism>
<dbReference type="RefSeq" id="WP_306834608.1">
    <property type="nucleotide sequence ID" value="NZ_JAUSRA010000001.1"/>
</dbReference>
<accession>A0ABT9N0X3</accession>
<gene>
    <name evidence="1" type="ORF">J2S43_005857</name>
</gene>
<evidence type="ECO:0000313" key="2">
    <source>
        <dbReference type="Proteomes" id="UP001240984"/>
    </source>
</evidence>